<reference evidence="1" key="1">
    <citation type="submission" date="2017-05" db="UniProtKB">
        <authorList>
            <consortium name="EnsemblMetazoa"/>
        </authorList>
    </citation>
    <scope>IDENTIFICATION</scope>
</reference>
<dbReference type="InParanoid" id="A0A1X7UZA0"/>
<accession>A0A1X7UZA0</accession>
<proteinExistence type="predicted"/>
<protein>
    <submittedName>
        <fullName evidence="1">Uncharacterized protein</fullName>
    </submittedName>
</protein>
<organism evidence="1">
    <name type="scientific">Amphimedon queenslandica</name>
    <name type="common">Sponge</name>
    <dbReference type="NCBI Taxonomy" id="400682"/>
    <lineage>
        <taxon>Eukaryota</taxon>
        <taxon>Metazoa</taxon>
        <taxon>Porifera</taxon>
        <taxon>Demospongiae</taxon>
        <taxon>Heteroscleromorpha</taxon>
        <taxon>Haplosclerida</taxon>
        <taxon>Niphatidae</taxon>
        <taxon>Amphimedon</taxon>
    </lineage>
</organism>
<name>A0A1X7UZA0_AMPQE</name>
<dbReference type="EnsemblMetazoa" id="Aqu2.1.33305_001">
    <property type="protein sequence ID" value="Aqu2.1.33305_001"/>
    <property type="gene ID" value="Aqu2.1.33305"/>
</dbReference>
<evidence type="ECO:0000313" key="1">
    <source>
        <dbReference type="EnsemblMetazoa" id="Aqu2.1.33305_001"/>
    </source>
</evidence>
<dbReference type="AlphaFoldDB" id="A0A1X7UZA0"/>
<sequence length="63" mass="7338">MDESVVHTVRNIEELGVDQFSTYQKSVIVDRTVSINETIKRNSLALFRCPVHKSRNKQEKYPC</sequence>